<dbReference type="GeneID" id="43587821"/>
<dbReference type="KEGG" id="ksn:43587821"/>
<name>A0A5M6C3D2_9TREE</name>
<keyword evidence="2" id="KW-1185">Reference proteome</keyword>
<dbReference type="EMBL" id="CP144064">
    <property type="protein sequence ID" value="WWD22745.1"/>
    <property type="molecule type" value="Genomic_DNA"/>
</dbReference>
<organism evidence="1 2">
    <name type="scientific">Kwoniella shandongensis</name>
    <dbReference type="NCBI Taxonomy" id="1734106"/>
    <lineage>
        <taxon>Eukaryota</taxon>
        <taxon>Fungi</taxon>
        <taxon>Dikarya</taxon>
        <taxon>Basidiomycota</taxon>
        <taxon>Agaricomycotina</taxon>
        <taxon>Tremellomycetes</taxon>
        <taxon>Tremellales</taxon>
        <taxon>Cryptococcaceae</taxon>
        <taxon>Kwoniella</taxon>
    </lineage>
</organism>
<sequence length="102" mass="11575">MSYESLLITPRRIVRPSAPVPPSTSPSITVYSILTGPHQLHTRSLHDSTPLSARYTPPALLPTYERDRRAYISHFDESPTPPTTWVLVEPPDVEDRLTIDLW</sequence>
<dbReference type="RefSeq" id="XP_031862108.1">
    <property type="nucleotide sequence ID" value="XM_032003695.1"/>
</dbReference>
<proteinExistence type="predicted"/>
<reference evidence="1" key="2">
    <citation type="submission" date="2024-01" db="EMBL/GenBank/DDBJ databases">
        <title>Comparative genomics of Cryptococcus and Kwoniella reveals pathogenesis evolution and contrasting modes of karyotype evolution via chromosome fusion or intercentromeric recombination.</title>
        <authorList>
            <person name="Coelho M.A."/>
            <person name="David-Palma M."/>
            <person name="Shea T."/>
            <person name="Bowers K."/>
            <person name="McGinley-Smith S."/>
            <person name="Mohammad A.W."/>
            <person name="Gnirke A."/>
            <person name="Yurkov A.M."/>
            <person name="Nowrousian M."/>
            <person name="Sun S."/>
            <person name="Cuomo C.A."/>
            <person name="Heitman J."/>
        </authorList>
    </citation>
    <scope>NUCLEOTIDE SEQUENCE</scope>
    <source>
        <strain evidence="1">CBS 12478</strain>
    </source>
</reference>
<accession>A0A5M6C3D2</accession>
<gene>
    <name evidence="1" type="ORF">CI109_107238</name>
</gene>
<evidence type="ECO:0000313" key="1">
    <source>
        <dbReference type="EMBL" id="WWD22745.1"/>
    </source>
</evidence>
<protein>
    <submittedName>
        <fullName evidence="1">Uncharacterized protein</fullName>
    </submittedName>
</protein>
<evidence type="ECO:0000313" key="2">
    <source>
        <dbReference type="Proteomes" id="UP000322225"/>
    </source>
</evidence>
<dbReference type="Proteomes" id="UP000322225">
    <property type="component" value="Chromosome 14"/>
</dbReference>
<reference evidence="1" key="1">
    <citation type="submission" date="2017-08" db="EMBL/GenBank/DDBJ databases">
        <authorList>
            <person name="Cuomo C."/>
            <person name="Billmyre B."/>
            <person name="Heitman J."/>
        </authorList>
    </citation>
    <scope>NUCLEOTIDE SEQUENCE</scope>
    <source>
        <strain evidence="1">CBS 12478</strain>
    </source>
</reference>
<dbReference type="AlphaFoldDB" id="A0A5M6C3D2"/>